<dbReference type="Proteomes" id="UP000249239">
    <property type="component" value="Unassembled WGS sequence"/>
</dbReference>
<gene>
    <name evidence="1" type="ORF">LX69_02287</name>
</gene>
<reference evidence="1 2" key="1">
    <citation type="submission" date="2018-06" db="EMBL/GenBank/DDBJ databases">
        <title>Genomic Encyclopedia of Archaeal and Bacterial Type Strains, Phase II (KMG-II): from individual species to whole genera.</title>
        <authorList>
            <person name="Goeker M."/>
        </authorList>
    </citation>
    <scope>NUCLEOTIDE SEQUENCE [LARGE SCALE GENOMIC DNA]</scope>
    <source>
        <strain evidence="1 2">DSM 6779</strain>
    </source>
</reference>
<keyword evidence="2" id="KW-1185">Reference proteome</keyword>
<evidence type="ECO:0000313" key="2">
    <source>
        <dbReference type="Proteomes" id="UP000249239"/>
    </source>
</evidence>
<protein>
    <submittedName>
        <fullName evidence="1">Uncharacterized protein</fullName>
    </submittedName>
</protein>
<comment type="caution">
    <text evidence="1">The sequence shown here is derived from an EMBL/GenBank/DDBJ whole genome shotgun (WGS) entry which is preliminary data.</text>
</comment>
<accession>A0A2W7PZJ8</accession>
<dbReference type="EMBL" id="QKZK01000018">
    <property type="protein sequence ID" value="PZX14959.1"/>
    <property type="molecule type" value="Genomic_DNA"/>
</dbReference>
<dbReference type="AlphaFoldDB" id="A0A2W7PZJ8"/>
<sequence length="31" mass="3552">MQNPVSQHLLDFLFVQIGAKKGYKHPFFGGF</sequence>
<evidence type="ECO:0000313" key="1">
    <source>
        <dbReference type="EMBL" id="PZX14959.1"/>
    </source>
</evidence>
<organism evidence="1 2">
    <name type="scientific">Breznakibacter xylanolyticus</name>
    <dbReference type="NCBI Taxonomy" id="990"/>
    <lineage>
        <taxon>Bacteria</taxon>
        <taxon>Pseudomonadati</taxon>
        <taxon>Bacteroidota</taxon>
        <taxon>Bacteroidia</taxon>
        <taxon>Marinilabiliales</taxon>
        <taxon>Marinilabiliaceae</taxon>
        <taxon>Breznakibacter</taxon>
    </lineage>
</organism>
<proteinExistence type="predicted"/>
<name>A0A2W7PZJ8_9BACT</name>